<dbReference type="AlphaFoldDB" id="C6HX51"/>
<dbReference type="EMBL" id="GG693873">
    <property type="protein sequence ID" value="EES52761.1"/>
    <property type="molecule type" value="Genomic_DNA"/>
</dbReference>
<sequence>MAHPDEPRPLWRRRHVAFLFFLGGIVALILAMSVSIGSVRVKRRVTTLDASIQSEESREKSLEEMLISLGRESRLRSYARANHLERALPADVLYVP</sequence>
<evidence type="ECO:0000313" key="3">
    <source>
        <dbReference type="Proteomes" id="UP000009374"/>
    </source>
</evidence>
<evidence type="ECO:0000256" key="1">
    <source>
        <dbReference type="SAM" id="Phobius"/>
    </source>
</evidence>
<organism evidence="2 3">
    <name type="scientific">Leptospirillum ferrodiazotrophum</name>
    <dbReference type="NCBI Taxonomy" id="412449"/>
    <lineage>
        <taxon>Bacteria</taxon>
        <taxon>Pseudomonadati</taxon>
        <taxon>Nitrospirota</taxon>
        <taxon>Nitrospiria</taxon>
        <taxon>Nitrospirales</taxon>
        <taxon>Nitrospiraceae</taxon>
        <taxon>Leptospirillum</taxon>
    </lineage>
</organism>
<keyword evidence="1" id="KW-0472">Membrane</keyword>
<feature type="transmembrane region" description="Helical" evidence="1">
    <location>
        <begin position="16"/>
        <end position="36"/>
    </location>
</feature>
<gene>
    <name evidence="2" type="ORF">UBAL3_92050133</name>
</gene>
<keyword evidence="1" id="KW-0812">Transmembrane</keyword>
<protein>
    <submittedName>
        <fullName evidence="2">Uncharacterized protein</fullName>
    </submittedName>
</protein>
<keyword evidence="1" id="KW-1133">Transmembrane helix</keyword>
<dbReference type="Proteomes" id="UP000009374">
    <property type="component" value="Unassembled WGS sequence"/>
</dbReference>
<accession>C6HX51</accession>
<proteinExistence type="predicted"/>
<evidence type="ECO:0000313" key="2">
    <source>
        <dbReference type="EMBL" id="EES52761.1"/>
    </source>
</evidence>
<reference evidence="2 3" key="1">
    <citation type="journal article" date="2009" name="Appl. Environ. Microbiol.">
        <title>Community genomic and proteomic analyses of chemoautotrophic iron-oxidizing "Leptospirillum rubarum" (Group II) and "Leptospirillum ferrodiazotrophum" (Group III) bacteria in acid mine drainage biofilms.</title>
        <authorList>
            <person name="Goltsman D.S."/>
            <person name="Denef V.J."/>
            <person name="Singer S.W."/>
            <person name="VerBerkmoes N.C."/>
            <person name="Lefsrud M."/>
            <person name="Mueller R.S."/>
            <person name="Dick G.J."/>
            <person name="Sun C.L."/>
            <person name="Wheeler K.E."/>
            <person name="Zemla A."/>
            <person name="Baker B.J."/>
            <person name="Hauser L."/>
            <person name="Land M."/>
            <person name="Shah M.B."/>
            <person name="Thelen M.P."/>
            <person name="Hettich R.L."/>
            <person name="Banfield J.F."/>
        </authorList>
    </citation>
    <scope>NUCLEOTIDE SEQUENCE [LARGE SCALE GENOMIC DNA]</scope>
</reference>
<name>C6HX51_9BACT</name>
<keyword evidence="3" id="KW-1185">Reference proteome</keyword>